<reference evidence="5" key="1">
    <citation type="submission" date="2022-01" db="EMBL/GenBank/DDBJ databases">
        <authorList>
            <person name="King R."/>
        </authorList>
    </citation>
    <scope>NUCLEOTIDE SEQUENCE</scope>
</reference>
<dbReference type="Proteomes" id="UP001152798">
    <property type="component" value="Chromosome 5"/>
</dbReference>
<feature type="chain" id="PRO_5040440050" description="Chaoptin" evidence="4">
    <location>
        <begin position="20"/>
        <end position="1242"/>
    </location>
</feature>
<accession>A0A9P0HJS9</accession>
<proteinExistence type="predicted"/>
<dbReference type="Pfam" id="PF13855">
    <property type="entry name" value="LRR_8"/>
    <property type="match status" value="7"/>
</dbReference>
<dbReference type="PROSITE" id="PS51450">
    <property type="entry name" value="LRR"/>
    <property type="match status" value="12"/>
</dbReference>
<dbReference type="SMART" id="SM00369">
    <property type="entry name" value="LRR_TYP"/>
    <property type="match status" value="26"/>
</dbReference>
<keyword evidence="1" id="KW-0433">Leucine-rich repeat</keyword>
<dbReference type="InterPro" id="IPR003591">
    <property type="entry name" value="Leu-rich_rpt_typical-subtyp"/>
</dbReference>
<evidence type="ECO:0000313" key="5">
    <source>
        <dbReference type="EMBL" id="CAH1403920.1"/>
    </source>
</evidence>
<dbReference type="PANTHER" id="PTHR24369:SF210">
    <property type="entry name" value="CHAOPTIN-RELATED"/>
    <property type="match status" value="1"/>
</dbReference>
<evidence type="ECO:0008006" key="7">
    <source>
        <dbReference type="Google" id="ProtNLM"/>
    </source>
</evidence>
<keyword evidence="3" id="KW-0677">Repeat</keyword>
<dbReference type="SMART" id="SM00364">
    <property type="entry name" value="LRR_BAC"/>
    <property type="match status" value="10"/>
</dbReference>
<keyword evidence="2 4" id="KW-0732">Signal</keyword>
<dbReference type="OrthoDB" id="10022853at2759"/>
<gene>
    <name evidence="5" type="ORF">NEZAVI_LOCUS12431</name>
</gene>
<dbReference type="SUPFAM" id="SSF52058">
    <property type="entry name" value="L domain-like"/>
    <property type="match status" value="3"/>
</dbReference>
<dbReference type="GO" id="GO:0005886">
    <property type="term" value="C:plasma membrane"/>
    <property type="evidence" value="ECO:0007669"/>
    <property type="project" value="TreeGrafter"/>
</dbReference>
<dbReference type="InterPro" id="IPR032675">
    <property type="entry name" value="LRR_dom_sf"/>
</dbReference>
<protein>
    <recommendedName>
        <fullName evidence="7">Chaoptin</fullName>
    </recommendedName>
</protein>
<dbReference type="PRINTS" id="PR00019">
    <property type="entry name" value="LEURICHRPT"/>
</dbReference>
<keyword evidence="6" id="KW-1185">Reference proteome</keyword>
<dbReference type="InterPro" id="IPR001611">
    <property type="entry name" value="Leu-rich_rpt"/>
</dbReference>
<dbReference type="Gene3D" id="3.80.10.10">
    <property type="entry name" value="Ribonuclease Inhibitor"/>
    <property type="match status" value="8"/>
</dbReference>
<dbReference type="InterPro" id="IPR050541">
    <property type="entry name" value="LRR_TM_domain-containing"/>
</dbReference>
<evidence type="ECO:0000256" key="2">
    <source>
        <dbReference type="ARBA" id="ARBA00022729"/>
    </source>
</evidence>
<dbReference type="AlphaFoldDB" id="A0A9P0HJS9"/>
<evidence type="ECO:0000256" key="3">
    <source>
        <dbReference type="ARBA" id="ARBA00022737"/>
    </source>
</evidence>
<name>A0A9P0HJS9_NEZVI</name>
<dbReference type="PANTHER" id="PTHR24369">
    <property type="entry name" value="ANTIGEN BSP, PUTATIVE-RELATED"/>
    <property type="match status" value="1"/>
</dbReference>
<evidence type="ECO:0000313" key="6">
    <source>
        <dbReference type="Proteomes" id="UP001152798"/>
    </source>
</evidence>
<dbReference type="Pfam" id="PF00560">
    <property type="entry name" value="LRR_1"/>
    <property type="match status" value="1"/>
</dbReference>
<evidence type="ECO:0000256" key="1">
    <source>
        <dbReference type="ARBA" id="ARBA00022614"/>
    </source>
</evidence>
<dbReference type="EMBL" id="OV725081">
    <property type="protein sequence ID" value="CAH1403920.1"/>
    <property type="molecule type" value="Genomic_DNA"/>
</dbReference>
<sequence length="1242" mass="142249">MGFTGVIITIFLFIQWGSCTIGTCSFNTMCSCKLENNQQKQYTDMEVSCVGVPFAKAPDFPHSHMKIVSIVGCGLEIILADSFGDMKTNVLSLMSNNIVDIHDQALLNMYNTLEYLDVSFNNLQEVPFAPLKTSERLKVINLESNEIVSLPVSWMQVKETLVALYLGGNDLFALPSNIDFSLQSFKNLTQIYLDRNYLTQIQENALPFTAQVLSVSDNLLTEVPFKLLENLPDLTQLYLKNNYITEIPNTPFTKKRIFVALDLSYNFLKSITTLFFRSVQIRDLNLQGNHIESITPAIFNGVSCNKIDLSYNRLDSLADRTFYGLENTLNYLDLSHNNFTKIPKAIFGLKHIRTLILDYNEMSNNYSDNFLRNCSQSIKSLSLVGTGMRTFPRNVLKNTKKLVLLNLSNNFIEEIDENDFMKWGENLETLYLTNNNIQVLKDKTFKSLKSLEKLYLAYNEIERVEDKAFVNLERITTLDMSFGLKTNEFPEVALKPLSSLLYLALTGNNISTLPPTALYDSHYLQYLILDFNRIVEIPENFFHPKVHRYLKDIRMSFNELLSIGPNTFSGLDELQNIILNDNQIAFIHEGSFKNLPNILRVSLSNNHISKLTAQAFINIPNLIQLDLQNNELHEFSFNIFQNVTNILQPMSINLSRNYIDNIYASEVMSSLYLKNFDLSHNKLTSVPQNLMISIKDSLRRLDLSFNHIRTVESSVFSNTKTLEYLSLKNNGLISLKPGSFEGLHKLQILDLSSNHIEFLHPRQFENLENLRILDLSHNTLRSITDDAFHNTKIEKLILSNNVFVLLPSAPFADITYTLRVVDFSHNQIEQLSRDLFSAMPSLNEINLCHNKLTHIHPTEFKHSMSLVKLELCSNKLSSVNRLLFHNMQNLRYLNLADTNLNDIPAIDIPNLVALNISHNHIEKLSESFLSKLPKLRHLDLSHNKLPALNGVFWQHSPNLKSLNLSNNPIKILTKDSFSGLPNLIHLDLQKLDHLERFDSDALQECKMLKSLRVQTWPKIEKYRFRLARIISTLKQLKHLSVLVTEDKLTDQLIQAFPKKLNSLEITGENLELIGENSLECLEHSGELSLRITGTKISHFPRRFFWNMRNNKFSVDLSNNKLRDVDPEIFYVKDGLQKYGTSIYSGGINLQGNPISCGCNSVWFSDWMKRYMFESVKVNFNEQQEEEMKSLMCVPPSNGQLTPLLTYHRPGCTYVFGSKASINKVEGKLILVAAIILVNRIAF</sequence>
<organism evidence="5 6">
    <name type="scientific">Nezara viridula</name>
    <name type="common">Southern green stink bug</name>
    <name type="synonym">Cimex viridulus</name>
    <dbReference type="NCBI Taxonomy" id="85310"/>
    <lineage>
        <taxon>Eukaryota</taxon>
        <taxon>Metazoa</taxon>
        <taxon>Ecdysozoa</taxon>
        <taxon>Arthropoda</taxon>
        <taxon>Hexapoda</taxon>
        <taxon>Insecta</taxon>
        <taxon>Pterygota</taxon>
        <taxon>Neoptera</taxon>
        <taxon>Paraneoptera</taxon>
        <taxon>Hemiptera</taxon>
        <taxon>Heteroptera</taxon>
        <taxon>Panheteroptera</taxon>
        <taxon>Pentatomomorpha</taxon>
        <taxon>Pentatomoidea</taxon>
        <taxon>Pentatomidae</taxon>
        <taxon>Pentatominae</taxon>
        <taxon>Nezara</taxon>
    </lineage>
</organism>
<feature type="signal peptide" evidence="4">
    <location>
        <begin position="1"/>
        <end position="19"/>
    </location>
</feature>
<dbReference type="SMART" id="SM00365">
    <property type="entry name" value="LRR_SD22"/>
    <property type="match status" value="8"/>
</dbReference>
<evidence type="ECO:0000256" key="4">
    <source>
        <dbReference type="SAM" id="SignalP"/>
    </source>
</evidence>